<dbReference type="KEGG" id="sbil:SANBI_000489"/>
<evidence type="ECO:0000313" key="2">
    <source>
        <dbReference type="Proteomes" id="UP001304340"/>
    </source>
</evidence>
<accession>A0AAF0Z4T0</accession>
<evidence type="ECO:0000313" key="1">
    <source>
        <dbReference type="EMBL" id="WPF82857.1"/>
    </source>
</evidence>
<dbReference type="EMBL" id="CP138359">
    <property type="protein sequence ID" value="WPF82857.1"/>
    <property type="molecule type" value="Genomic_DNA"/>
</dbReference>
<keyword evidence="2" id="KW-1185">Reference proteome</keyword>
<protein>
    <submittedName>
        <fullName evidence="1">Uncharacterized protein</fullName>
    </submittedName>
</protein>
<organism evidence="1 2">
    <name type="scientific">Sanguibacter biliveldensis</name>
    <dbReference type="NCBI Taxonomy" id="3030830"/>
    <lineage>
        <taxon>Bacteria</taxon>
        <taxon>Bacillati</taxon>
        <taxon>Actinomycetota</taxon>
        <taxon>Actinomycetes</taxon>
        <taxon>Micrococcales</taxon>
        <taxon>Sanguibacteraceae</taxon>
        <taxon>Sanguibacter</taxon>
    </lineage>
</organism>
<reference evidence="2" key="1">
    <citation type="submission" date="2023-11" db="EMBL/GenBank/DDBJ databases">
        <authorList>
            <person name="Helweg L.P."/>
            <person name="Kiel A."/>
            <person name="Hitz F."/>
            <person name="Ruckert-Reed C."/>
            <person name="Busche T."/>
            <person name="Kaltschmidt B."/>
            <person name="Kaltschmidt C."/>
        </authorList>
    </citation>
    <scope>NUCLEOTIDE SEQUENCE [LARGE SCALE GENOMIC DNA]</scope>
    <source>
        <strain evidence="2">4.1</strain>
    </source>
</reference>
<name>A0AAF0Z4T0_9MICO</name>
<dbReference type="Proteomes" id="UP001304340">
    <property type="component" value="Chromosome"/>
</dbReference>
<proteinExistence type="predicted"/>
<sequence>MIAADFSTLVIGELDGFRDDAPPDYTMETGTLIRSESLNWGNEVEVLRAWSMSRGSEGACAAAGGAGGLEVTMRRSGSTWPRRYVIRVSESDGTVLISKTSANPIKVMSRYLGQAEVELLQQEADALWSRRSTDYAHLFFTGLQSLK</sequence>
<dbReference type="AlphaFoldDB" id="A0AAF0Z4T0"/>
<dbReference type="RefSeq" id="WP_319158586.1">
    <property type="nucleotide sequence ID" value="NZ_CP138359.1"/>
</dbReference>
<gene>
    <name evidence="1" type="ORF">SANBI_000489</name>
</gene>